<organism evidence="7 8">
    <name type="scientific">Leucocoprinus birnbaumii</name>
    <dbReference type="NCBI Taxonomy" id="56174"/>
    <lineage>
        <taxon>Eukaryota</taxon>
        <taxon>Fungi</taxon>
        <taxon>Dikarya</taxon>
        <taxon>Basidiomycota</taxon>
        <taxon>Agaricomycotina</taxon>
        <taxon>Agaricomycetes</taxon>
        <taxon>Agaricomycetidae</taxon>
        <taxon>Agaricales</taxon>
        <taxon>Agaricineae</taxon>
        <taxon>Agaricaceae</taxon>
        <taxon>Leucocoprinus</taxon>
    </lineage>
</organism>
<comment type="catalytic activity">
    <reaction evidence="3">
        <text>a diacylglycerol + H2O = a monoacylglycerol + a fatty acid + H(+)</text>
        <dbReference type="Rhea" id="RHEA:32731"/>
        <dbReference type="ChEBI" id="CHEBI:15377"/>
        <dbReference type="ChEBI" id="CHEBI:15378"/>
        <dbReference type="ChEBI" id="CHEBI:17408"/>
        <dbReference type="ChEBI" id="CHEBI:18035"/>
        <dbReference type="ChEBI" id="CHEBI:28868"/>
    </reaction>
</comment>
<dbReference type="PANTHER" id="PTHR45856:SF25">
    <property type="entry name" value="FUNGAL LIPASE-LIKE DOMAIN-CONTAINING PROTEIN"/>
    <property type="match status" value="1"/>
</dbReference>
<evidence type="ECO:0000313" key="7">
    <source>
        <dbReference type="EMBL" id="KAJ3571303.1"/>
    </source>
</evidence>
<proteinExistence type="inferred from homology"/>
<dbReference type="AlphaFoldDB" id="A0AAD5VWA6"/>
<dbReference type="CDD" id="cd00519">
    <property type="entry name" value="Lipase_3"/>
    <property type="match status" value="1"/>
</dbReference>
<name>A0AAD5VWA6_9AGAR</name>
<dbReference type="PANTHER" id="PTHR45856">
    <property type="entry name" value="ALPHA/BETA-HYDROLASES SUPERFAMILY PROTEIN"/>
    <property type="match status" value="1"/>
</dbReference>
<dbReference type="SUPFAM" id="SSF53474">
    <property type="entry name" value="alpha/beta-Hydrolases"/>
    <property type="match status" value="1"/>
</dbReference>
<dbReference type="InterPro" id="IPR002921">
    <property type="entry name" value="Fungal_lipase-type"/>
</dbReference>
<evidence type="ECO:0000256" key="4">
    <source>
        <dbReference type="ARBA" id="ARBA00048461"/>
    </source>
</evidence>
<sequence>MVKLNAGSVFLAVLASSGVWAAPSLEKRQSITPLSSAQIATFKPYSFFAAAAYCNPSTTRNWTCGTNCNANADFIPVASGGDGSSVQFWYVGYSPSLATVIVAHQGTDTSKIEADATDANIIRRSLNSSLFPGVSSSISVHDGFGDEQEKTATQVLAAVNSAISAHGAKKVTIVGHSLGAAISLLDSVYLPLHISGVTFQSFLYGMPRVGNQDFADYVDAHLHQTRITNKKDLVPIVPGRFLGYHHPSGEVHIEQDGSWDSCPGKSFSHNTTFLAAASEIFQQAKITQVINASSVLYQTSLMARPVIMLDHMTGSIWDAERLD</sequence>
<dbReference type="EMBL" id="JANIEX010000192">
    <property type="protein sequence ID" value="KAJ3571303.1"/>
    <property type="molecule type" value="Genomic_DNA"/>
</dbReference>
<dbReference type="InterPro" id="IPR029058">
    <property type="entry name" value="AB_hydrolase_fold"/>
</dbReference>
<evidence type="ECO:0000313" key="8">
    <source>
        <dbReference type="Proteomes" id="UP001213000"/>
    </source>
</evidence>
<reference evidence="7" key="1">
    <citation type="submission" date="2022-07" db="EMBL/GenBank/DDBJ databases">
        <title>Genome Sequence of Leucocoprinus birnbaumii.</title>
        <authorList>
            <person name="Buettner E."/>
        </authorList>
    </citation>
    <scope>NUCLEOTIDE SEQUENCE</scope>
    <source>
        <strain evidence="7">VT141</strain>
    </source>
</reference>
<gene>
    <name evidence="7" type="ORF">NP233_g3844</name>
</gene>
<dbReference type="GO" id="GO:0006629">
    <property type="term" value="P:lipid metabolic process"/>
    <property type="evidence" value="ECO:0007669"/>
    <property type="project" value="InterPro"/>
</dbReference>
<accession>A0AAD5VWA6</accession>
<evidence type="ECO:0000259" key="6">
    <source>
        <dbReference type="Pfam" id="PF01764"/>
    </source>
</evidence>
<feature type="domain" description="Fungal lipase-type" evidence="6">
    <location>
        <begin position="116"/>
        <end position="240"/>
    </location>
</feature>
<comment type="catalytic activity">
    <reaction evidence="4">
        <text>a monoacylglycerol + H2O = glycerol + a fatty acid + H(+)</text>
        <dbReference type="Rhea" id="RHEA:15245"/>
        <dbReference type="ChEBI" id="CHEBI:15377"/>
        <dbReference type="ChEBI" id="CHEBI:15378"/>
        <dbReference type="ChEBI" id="CHEBI:17408"/>
        <dbReference type="ChEBI" id="CHEBI:17754"/>
        <dbReference type="ChEBI" id="CHEBI:28868"/>
    </reaction>
</comment>
<comment type="similarity">
    <text evidence="2">Belongs to the AB hydrolase superfamily. Lipase family. Class 3 subfamily.</text>
</comment>
<dbReference type="InterPro" id="IPR051218">
    <property type="entry name" value="Sec_MonoDiacylglyc_Lipase"/>
</dbReference>
<evidence type="ECO:0000256" key="5">
    <source>
        <dbReference type="SAM" id="SignalP"/>
    </source>
</evidence>
<feature type="signal peptide" evidence="5">
    <location>
        <begin position="1"/>
        <end position="21"/>
    </location>
</feature>
<evidence type="ECO:0000256" key="2">
    <source>
        <dbReference type="ARBA" id="ARBA00043996"/>
    </source>
</evidence>
<keyword evidence="1" id="KW-1015">Disulfide bond</keyword>
<dbReference type="Proteomes" id="UP001213000">
    <property type="component" value="Unassembled WGS sequence"/>
</dbReference>
<dbReference type="Pfam" id="PF01764">
    <property type="entry name" value="Lipase_3"/>
    <property type="match status" value="1"/>
</dbReference>
<feature type="chain" id="PRO_5041965483" description="Fungal lipase-type domain-containing protein" evidence="5">
    <location>
        <begin position="22"/>
        <end position="323"/>
    </location>
</feature>
<protein>
    <recommendedName>
        <fullName evidence="6">Fungal lipase-type domain-containing protein</fullName>
    </recommendedName>
</protein>
<comment type="caution">
    <text evidence="7">The sequence shown here is derived from an EMBL/GenBank/DDBJ whole genome shotgun (WGS) entry which is preliminary data.</text>
</comment>
<evidence type="ECO:0000256" key="1">
    <source>
        <dbReference type="ARBA" id="ARBA00023157"/>
    </source>
</evidence>
<keyword evidence="5" id="KW-0732">Signal</keyword>
<dbReference type="Gene3D" id="3.40.50.1820">
    <property type="entry name" value="alpha/beta hydrolase"/>
    <property type="match status" value="1"/>
</dbReference>
<keyword evidence="8" id="KW-1185">Reference proteome</keyword>
<evidence type="ECO:0000256" key="3">
    <source>
        <dbReference type="ARBA" id="ARBA00047591"/>
    </source>
</evidence>